<evidence type="ECO:0000256" key="2">
    <source>
        <dbReference type="ARBA" id="ARBA00022723"/>
    </source>
</evidence>
<dbReference type="Pfam" id="PF13442">
    <property type="entry name" value="Cytochrome_CBB3"/>
    <property type="match status" value="1"/>
</dbReference>
<evidence type="ECO:0000259" key="6">
    <source>
        <dbReference type="PROSITE" id="PS51007"/>
    </source>
</evidence>
<evidence type="ECO:0000313" key="7">
    <source>
        <dbReference type="EMBL" id="MCI0128211.1"/>
    </source>
</evidence>
<organism evidence="7 8">
    <name type="scientific">Paradevosia shaoguanensis</name>
    <dbReference type="NCBI Taxonomy" id="1335043"/>
    <lineage>
        <taxon>Bacteria</taxon>
        <taxon>Pseudomonadati</taxon>
        <taxon>Pseudomonadota</taxon>
        <taxon>Alphaproteobacteria</taxon>
        <taxon>Hyphomicrobiales</taxon>
        <taxon>Devosiaceae</taxon>
        <taxon>Paradevosia</taxon>
    </lineage>
</organism>
<reference evidence="7" key="1">
    <citation type="submission" date="2022-03" db="EMBL/GenBank/DDBJ databases">
        <title>The complete genome sequence of a Methyloterrigena soli.</title>
        <authorList>
            <person name="Zi Z."/>
        </authorList>
    </citation>
    <scope>NUCLEOTIDE SEQUENCE</scope>
    <source>
        <strain evidence="7">M48</strain>
    </source>
</reference>
<dbReference type="RefSeq" id="WP_081899649.1">
    <property type="nucleotide sequence ID" value="NZ_CP068983.1"/>
</dbReference>
<accession>A0AA41QRC3</accession>
<comment type="caution">
    <text evidence="7">The sequence shown here is derived from an EMBL/GenBank/DDBJ whole genome shotgun (WGS) entry which is preliminary data.</text>
</comment>
<sequence>MPLLTTRFLTGAVAAAILAIGLAVPAALAVPANTPKPASAAQGAADAAKTAELGGDPVRGKRVYTDVGRCTQCHGWGGNGVGSDPRSPGKAADLRATTLDTETLRNVVRCGLPGTDMPYHGSDAYKKPEACFGQVLADFKEGEAPHKGRTFREVDINNVVAFIEDHFKGKGPVTLAECEEFFKPGAKNCVGLK</sequence>
<feature type="domain" description="Cytochrome c" evidence="6">
    <location>
        <begin position="55"/>
        <end position="167"/>
    </location>
</feature>
<name>A0AA41QRC3_9HYPH</name>
<keyword evidence="8" id="KW-1185">Reference proteome</keyword>
<keyword evidence="3 4" id="KW-0408">Iron</keyword>
<dbReference type="GO" id="GO:0009055">
    <property type="term" value="F:electron transfer activity"/>
    <property type="evidence" value="ECO:0007669"/>
    <property type="project" value="InterPro"/>
</dbReference>
<evidence type="ECO:0000313" key="8">
    <source>
        <dbReference type="Proteomes" id="UP001156140"/>
    </source>
</evidence>
<feature type="signal peptide" evidence="5">
    <location>
        <begin position="1"/>
        <end position="29"/>
    </location>
</feature>
<keyword evidence="2 4" id="KW-0479">Metal-binding</keyword>
<evidence type="ECO:0000256" key="1">
    <source>
        <dbReference type="ARBA" id="ARBA00022617"/>
    </source>
</evidence>
<dbReference type="InterPro" id="IPR036909">
    <property type="entry name" value="Cyt_c-like_dom_sf"/>
</dbReference>
<dbReference type="PROSITE" id="PS51007">
    <property type="entry name" value="CYTC"/>
    <property type="match status" value="1"/>
</dbReference>
<dbReference type="Gene3D" id="1.10.760.10">
    <property type="entry name" value="Cytochrome c-like domain"/>
    <property type="match status" value="1"/>
</dbReference>
<evidence type="ECO:0000256" key="4">
    <source>
        <dbReference type="PROSITE-ProRule" id="PRU00433"/>
    </source>
</evidence>
<dbReference type="InterPro" id="IPR009056">
    <property type="entry name" value="Cyt_c-like_dom"/>
</dbReference>
<proteinExistence type="predicted"/>
<keyword evidence="1 4" id="KW-0349">Heme</keyword>
<dbReference type="SUPFAM" id="SSF46626">
    <property type="entry name" value="Cytochrome c"/>
    <property type="match status" value="1"/>
</dbReference>
<keyword evidence="5" id="KW-0732">Signal</keyword>
<dbReference type="GO" id="GO:0046872">
    <property type="term" value="F:metal ion binding"/>
    <property type="evidence" value="ECO:0007669"/>
    <property type="project" value="UniProtKB-KW"/>
</dbReference>
<dbReference type="GO" id="GO:0020037">
    <property type="term" value="F:heme binding"/>
    <property type="evidence" value="ECO:0007669"/>
    <property type="project" value="InterPro"/>
</dbReference>
<evidence type="ECO:0000256" key="5">
    <source>
        <dbReference type="SAM" id="SignalP"/>
    </source>
</evidence>
<dbReference type="Proteomes" id="UP001156140">
    <property type="component" value="Unassembled WGS sequence"/>
</dbReference>
<gene>
    <name evidence="7" type="ORF">ML536_15380</name>
</gene>
<protein>
    <submittedName>
        <fullName evidence="7">Cytochrome c</fullName>
    </submittedName>
</protein>
<dbReference type="EMBL" id="JALAZD010000001">
    <property type="protein sequence ID" value="MCI0128211.1"/>
    <property type="molecule type" value="Genomic_DNA"/>
</dbReference>
<feature type="chain" id="PRO_5041216867" evidence="5">
    <location>
        <begin position="30"/>
        <end position="193"/>
    </location>
</feature>
<evidence type="ECO:0000256" key="3">
    <source>
        <dbReference type="ARBA" id="ARBA00023004"/>
    </source>
</evidence>
<dbReference type="AlphaFoldDB" id="A0AA41QRC3"/>